<dbReference type="EMBL" id="JAUKTV010000012">
    <property type="protein sequence ID" value="KAK0721304.1"/>
    <property type="molecule type" value="Genomic_DNA"/>
</dbReference>
<keyword evidence="3" id="KW-1185">Reference proteome</keyword>
<accession>A0AA40AST0</accession>
<name>A0AA40AST0_9PEZI</name>
<dbReference type="AlphaFoldDB" id="A0AA40AST0"/>
<dbReference type="Proteomes" id="UP001172159">
    <property type="component" value="Unassembled WGS sequence"/>
</dbReference>
<evidence type="ECO:0000256" key="1">
    <source>
        <dbReference type="SAM" id="SignalP"/>
    </source>
</evidence>
<feature type="signal peptide" evidence="1">
    <location>
        <begin position="1"/>
        <end position="19"/>
    </location>
</feature>
<gene>
    <name evidence="2" type="ORF">B0T21DRAFT_50136</name>
</gene>
<reference evidence="2" key="1">
    <citation type="submission" date="2023-06" db="EMBL/GenBank/DDBJ databases">
        <title>Genome-scale phylogeny and comparative genomics of the fungal order Sordariales.</title>
        <authorList>
            <consortium name="Lawrence Berkeley National Laboratory"/>
            <person name="Hensen N."/>
            <person name="Bonometti L."/>
            <person name="Westerberg I."/>
            <person name="Brannstrom I.O."/>
            <person name="Guillou S."/>
            <person name="Cros-Aarteil S."/>
            <person name="Calhoun S."/>
            <person name="Haridas S."/>
            <person name="Kuo A."/>
            <person name="Mondo S."/>
            <person name="Pangilinan J."/>
            <person name="Riley R."/>
            <person name="Labutti K."/>
            <person name="Andreopoulos B."/>
            <person name="Lipzen A."/>
            <person name="Chen C."/>
            <person name="Yanf M."/>
            <person name="Daum C."/>
            <person name="Ng V."/>
            <person name="Clum A."/>
            <person name="Steindorff A."/>
            <person name="Ohm R."/>
            <person name="Martin F."/>
            <person name="Silar P."/>
            <person name="Natvig D."/>
            <person name="Lalanne C."/>
            <person name="Gautier V."/>
            <person name="Ament-Velasquez S.L."/>
            <person name="Kruys A."/>
            <person name="Hutchinson M.I."/>
            <person name="Powell A.J."/>
            <person name="Barry K."/>
            <person name="Miller A.N."/>
            <person name="Grigoriev I.V."/>
            <person name="Debuchy R."/>
            <person name="Gladieux P."/>
            <person name="Thoren M.H."/>
            <person name="Johannesson H."/>
        </authorList>
    </citation>
    <scope>NUCLEOTIDE SEQUENCE</scope>
    <source>
        <strain evidence="2">CBS 540.89</strain>
    </source>
</reference>
<proteinExistence type="predicted"/>
<sequence length="190" mass="20214">MKFLTILLTTMAALTSAAAVNYDFDAPFDALAKREAAAALSFDPAHDPLATRNGEEVDIVTADLDDGGEKVEIVVDGVSKGYLIVSPDGDVQGFDGNGTAVDLDAVLAARSDDHEVAGVEKRALAWLRVLARLAPVIKRFGSRVITWLKCVGVWSQILDCAPKVCMPSSKRPILQTGELATDFSVSHLSS</sequence>
<evidence type="ECO:0000313" key="2">
    <source>
        <dbReference type="EMBL" id="KAK0721304.1"/>
    </source>
</evidence>
<feature type="chain" id="PRO_5041265925" evidence="1">
    <location>
        <begin position="20"/>
        <end position="190"/>
    </location>
</feature>
<keyword evidence="1" id="KW-0732">Signal</keyword>
<comment type="caution">
    <text evidence="2">The sequence shown here is derived from an EMBL/GenBank/DDBJ whole genome shotgun (WGS) entry which is preliminary data.</text>
</comment>
<protein>
    <submittedName>
        <fullName evidence="2">Uncharacterized protein</fullName>
    </submittedName>
</protein>
<evidence type="ECO:0000313" key="3">
    <source>
        <dbReference type="Proteomes" id="UP001172159"/>
    </source>
</evidence>
<organism evidence="2 3">
    <name type="scientific">Apiosordaria backusii</name>
    <dbReference type="NCBI Taxonomy" id="314023"/>
    <lineage>
        <taxon>Eukaryota</taxon>
        <taxon>Fungi</taxon>
        <taxon>Dikarya</taxon>
        <taxon>Ascomycota</taxon>
        <taxon>Pezizomycotina</taxon>
        <taxon>Sordariomycetes</taxon>
        <taxon>Sordariomycetidae</taxon>
        <taxon>Sordariales</taxon>
        <taxon>Lasiosphaeriaceae</taxon>
        <taxon>Apiosordaria</taxon>
    </lineage>
</organism>